<feature type="domain" description="Intradiol ring-cleavage dioxygenases" evidence="4">
    <location>
        <begin position="2"/>
        <end position="98"/>
    </location>
</feature>
<sequence>MDVWQCDANGFYDIQQPGVQPAGNGRGLFHTDSEGRFRFRTVLPSHYPIPTDGPVGRFLRATGRHPYRPAHIHFIVRADGHAPLTTHVFVAGSPHLDSQMTWLGGAPKISARIAAPAGAMWQGAM</sequence>
<dbReference type="EMBL" id="JACHMQ010000001">
    <property type="protein sequence ID" value="MBB6398650.1"/>
    <property type="molecule type" value="Genomic_DNA"/>
</dbReference>
<evidence type="ECO:0000256" key="3">
    <source>
        <dbReference type="ARBA" id="ARBA00023002"/>
    </source>
</evidence>
<protein>
    <submittedName>
        <fullName evidence="5">Protocatechuate 3,4-dioxygenase beta subunit</fullName>
    </submittedName>
</protein>
<evidence type="ECO:0000313" key="5">
    <source>
        <dbReference type="EMBL" id="MBB6398650.1"/>
    </source>
</evidence>
<accession>A0A7X0G4Q5</accession>
<dbReference type="InterPro" id="IPR015889">
    <property type="entry name" value="Intradiol_dOase_core"/>
</dbReference>
<dbReference type="SUPFAM" id="SSF49482">
    <property type="entry name" value="Aromatic compound dioxygenase"/>
    <property type="match status" value="1"/>
</dbReference>
<dbReference type="PANTHER" id="PTHR33711">
    <property type="entry name" value="DIOXYGENASE, PUTATIVE (AFU_ORTHOLOGUE AFUA_2G02910)-RELATED"/>
    <property type="match status" value="1"/>
</dbReference>
<dbReference type="Proteomes" id="UP000546324">
    <property type="component" value="Unassembled WGS sequence"/>
</dbReference>
<proteinExistence type="inferred from homology"/>
<dbReference type="AlphaFoldDB" id="A0A7X0G4Q5"/>
<organism evidence="5 6">
    <name type="scientific">Actinomadura coerulea</name>
    <dbReference type="NCBI Taxonomy" id="46159"/>
    <lineage>
        <taxon>Bacteria</taxon>
        <taxon>Bacillati</taxon>
        <taxon>Actinomycetota</taxon>
        <taxon>Actinomycetes</taxon>
        <taxon>Streptosporangiales</taxon>
        <taxon>Thermomonosporaceae</taxon>
        <taxon>Actinomadura</taxon>
    </lineage>
</organism>
<evidence type="ECO:0000313" key="6">
    <source>
        <dbReference type="Proteomes" id="UP000546324"/>
    </source>
</evidence>
<dbReference type="PANTHER" id="PTHR33711:SF7">
    <property type="entry name" value="INTRADIOL RING-CLEAVAGE DIOXYGENASES DOMAIN-CONTAINING PROTEIN-RELATED"/>
    <property type="match status" value="1"/>
</dbReference>
<evidence type="ECO:0000256" key="2">
    <source>
        <dbReference type="ARBA" id="ARBA00022964"/>
    </source>
</evidence>
<evidence type="ECO:0000259" key="4">
    <source>
        <dbReference type="Pfam" id="PF00775"/>
    </source>
</evidence>
<dbReference type="InterPro" id="IPR050770">
    <property type="entry name" value="Intradiol_RC_Dioxygenase"/>
</dbReference>
<comment type="caution">
    <text evidence="5">The sequence shown here is derived from an EMBL/GenBank/DDBJ whole genome shotgun (WGS) entry which is preliminary data.</text>
</comment>
<keyword evidence="2 5" id="KW-0223">Dioxygenase</keyword>
<dbReference type="GO" id="GO:0008199">
    <property type="term" value="F:ferric iron binding"/>
    <property type="evidence" value="ECO:0007669"/>
    <property type="project" value="InterPro"/>
</dbReference>
<evidence type="ECO:0000256" key="1">
    <source>
        <dbReference type="ARBA" id="ARBA00007825"/>
    </source>
</evidence>
<gene>
    <name evidence="5" type="ORF">BKA00_005564</name>
</gene>
<dbReference type="GO" id="GO:0016702">
    <property type="term" value="F:oxidoreductase activity, acting on single donors with incorporation of molecular oxygen, incorporation of two atoms of oxygen"/>
    <property type="evidence" value="ECO:0007669"/>
    <property type="project" value="InterPro"/>
</dbReference>
<dbReference type="Gene3D" id="2.60.130.10">
    <property type="entry name" value="Aromatic compound dioxygenase"/>
    <property type="match status" value="1"/>
</dbReference>
<name>A0A7X0G4Q5_9ACTN</name>
<keyword evidence="3" id="KW-0560">Oxidoreductase</keyword>
<comment type="similarity">
    <text evidence="1">Belongs to the intradiol ring-cleavage dioxygenase family.</text>
</comment>
<keyword evidence="6" id="KW-1185">Reference proteome</keyword>
<dbReference type="InterPro" id="IPR000627">
    <property type="entry name" value="Intradiol_dOase_C"/>
</dbReference>
<dbReference type="Pfam" id="PF00775">
    <property type="entry name" value="Dioxygenase_C"/>
    <property type="match status" value="1"/>
</dbReference>
<reference evidence="5 6" key="1">
    <citation type="submission" date="2020-08" db="EMBL/GenBank/DDBJ databases">
        <title>Sequencing the genomes of 1000 actinobacteria strains.</title>
        <authorList>
            <person name="Klenk H.-P."/>
        </authorList>
    </citation>
    <scope>NUCLEOTIDE SEQUENCE [LARGE SCALE GENOMIC DNA]</scope>
    <source>
        <strain evidence="5 6">DSM 43675</strain>
    </source>
</reference>